<accession>A0ABN6WZN4</accession>
<gene>
    <name evidence="2" type="ORF">HCR_21870</name>
</gene>
<organism evidence="2 3">
    <name type="scientific">Hydrogenimonas cancrithermarum</name>
    <dbReference type="NCBI Taxonomy" id="2993563"/>
    <lineage>
        <taxon>Bacteria</taxon>
        <taxon>Pseudomonadati</taxon>
        <taxon>Campylobacterota</taxon>
        <taxon>Epsilonproteobacteria</taxon>
        <taxon>Campylobacterales</taxon>
        <taxon>Hydrogenimonadaceae</taxon>
        <taxon>Hydrogenimonas</taxon>
    </lineage>
</organism>
<feature type="chain" id="PRO_5045083810" description="Lipoprotein" evidence="1">
    <location>
        <begin position="16"/>
        <end position="161"/>
    </location>
</feature>
<sequence length="161" mass="18290">MIRYLFFILPLIVLAGCQQPSLKAETHEAPSSFAIVKGNGLLMVKTGEKSCMLADDAIDYEVYPSPNGDALAVETLMMSNLQIVRLYRKTPKGCFRRISPPFAVQLWNRVRETTGYSIEDIEHPRMKFLKWISTNKLEVEIMGESDRGNIDLNVTYSLQPF</sequence>
<evidence type="ECO:0000313" key="3">
    <source>
        <dbReference type="Proteomes" id="UP001321445"/>
    </source>
</evidence>
<dbReference type="RefSeq" id="WP_286336817.1">
    <property type="nucleotide sequence ID" value="NZ_AP027370.1"/>
</dbReference>
<name>A0ABN6WZN4_9BACT</name>
<dbReference type="EMBL" id="AP027370">
    <property type="protein sequence ID" value="BDY13875.1"/>
    <property type="molecule type" value="Genomic_DNA"/>
</dbReference>
<dbReference type="PROSITE" id="PS51257">
    <property type="entry name" value="PROKAR_LIPOPROTEIN"/>
    <property type="match status" value="1"/>
</dbReference>
<keyword evidence="3" id="KW-1185">Reference proteome</keyword>
<evidence type="ECO:0000256" key="1">
    <source>
        <dbReference type="SAM" id="SignalP"/>
    </source>
</evidence>
<keyword evidence="1" id="KW-0732">Signal</keyword>
<evidence type="ECO:0000313" key="2">
    <source>
        <dbReference type="EMBL" id="BDY13875.1"/>
    </source>
</evidence>
<protein>
    <recommendedName>
        <fullName evidence="4">Lipoprotein</fullName>
    </recommendedName>
</protein>
<dbReference type="Proteomes" id="UP001321445">
    <property type="component" value="Chromosome"/>
</dbReference>
<feature type="signal peptide" evidence="1">
    <location>
        <begin position="1"/>
        <end position="15"/>
    </location>
</feature>
<proteinExistence type="predicted"/>
<evidence type="ECO:0008006" key="4">
    <source>
        <dbReference type="Google" id="ProtNLM"/>
    </source>
</evidence>
<reference evidence="2 3" key="1">
    <citation type="submission" date="2023-03" db="EMBL/GenBank/DDBJ databases">
        <title>Description of Hydrogenimonas sp. ISO32.</title>
        <authorList>
            <person name="Mino S."/>
            <person name="Fukazawa S."/>
            <person name="Sawabe T."/>
        </authorList>
    </citation>
    <scope>NUCLEOTIDE SEQUENCE [LARGE SCALE GENOMIC DNA]</scope>
    <source>
        <strain evidence="2 3">ISO32</strain>
    </source>
</reference>